<feature type="compositionally biased region" description="Low complexity" evidence="3">
    <location>
        <begin position="320"/>
        <end position="349"/>
    </location>
</feature>
<dbReference type="InterPro" id="IPR011990">
    <property type="entry name" value="TPR-like_helical_dom_sf"/>
</dbReference>
<gene>
    <name evidence="5" type="ORF">BO86DRAFT_422687</name>
</gene>
<feature type="region of interest" description="Disordered" evidence="3">
    <location>
        <begin position="1"/>
        <end position="162"/>
    </location>
</feature>
<evidence type="ECO:0000313" key="6">
    <source>
        <dbReference type="Proteomes" id="UP000249497"/>
    </source>
</evidence>
<accession>A0A8T8WN99</accession>
<organism evidence="5 6">
    <name type="scientific">Aspergillus japonicus CBS 114.51</name>
    <dbReference type="NCBI Taxonomy" id="1448312"/>
    <lineage>
        <taxon>Eukaryota</taxon>
        <taxon>Fungi</taxon>
        <taxon>Dikarya</taxon>
        <taxon>Ascomycota</taxon>
        <taxon>Pezizomycotina</taxon>
        <taxon>Eurotiomycetes</taxon>
        <taxon>Eurotiomycetidae</taxon>
        <taxon>Eurotiales</taxon>
        <taxon>Aspergillaceae</taxon>
        <taxon>Aspergillus</taxon>
        <taxon>Aspergillus subgen. Circumdati</taxon>
    </lineage>
</organism>
<evidence type="ECO:0000256" key="1">
    <source>
        <dbReference type="PROSITE-ProRule" id="PRU00042"/>
    </source>
</evidence>
<feature type="compositionally biased region" description="Basic and acidic residues" evidence="3">
    <location>
        <begin position="1114"/>
        <end position="1127"/>
    </location>
</feature>
<evidence type="ECO:0000256" key="2">
    <source>
        <dbReference type="PROSITE-ProRule" id="PRU00708"/>
    </source>
</evidence>
<dbReference type="RefSeq" id="XP_025522986.1">
    <property type="nucleotide sequence ID" value="XM_025675359.1"/>
</dbReference>
<dbReference type="InterPro" id="IPR013087">
    <property type="entry name" value="Znf_C2H2_type"/>
</dbReference>
<feature type="compositionally biased region" description="Polar residues" evidence="3">
    <location>
        <begin position="118"/>
        <end position="128"/>
    </location>
</feature>
<dbReference type="GO" id="GO:0008270">
    <property type="term" value="F:zinc ion binding"/>
    <property type="evidence" value="ECO:0007669"/>
    <property type="project" value="UniProtKB-KW"/>
</dbReference>
<reference evidence="5 6" key="1">
    <citation type="submission" date="2018-02" db="EMBL/GenBank/DDBJ databases">
        <title>The genomes of Aspergillus section Nigri reveals drivers in fungal speciation.</title>
        <authorList>
            <consortium name="DOE Joint Genome Institute"/>
            <person name="Vesth T.C."/>
            <person name="Nybo J."/>
            <person name="Theobald S."/>
            <person name="Brandl J."/>
            <person name="Frisvad J.C."/>
            <person name="Nielsen K.F."/>
            <person name="Lyhne E.K."/>
            <person name="Kogle M.E."/>
            <person name="Kuo A."/>
            <person name="Riley R."/>
            <person name="Clum A."/>
            <person name="Nolan M."/>
            <person name="Lipzen A."/>
            <person name="Salamov A."/>
            <person name="Henrissat B."/>
            <person name="Wiebenga A."/>
            <person name="De vries R.P."/>
            <person name="Grigoriev I.V."/>
            <person name="Mortensen U.H."/>
            <person name="Andersen M.R."/>
            <person name="Baker S.E."/>
        </authorList>
    </citation>
    <scope>NUCLEOTIDE SEQUENCE [LARGE SCALE GENOMIC DNA]</scope>
    <source>
        <strain evidence="5 6">CBS 114.51</strain>
    </source>
</reference>
<dbReference type="PROSITE" id="PS51375">
    <property type="entry name" value="PPR"/>
    <property type="match status" value="1"/>
</dbReference>
<feature type="region of interest" description="Disordered" evidence="3">
    <location>
        <begin position="730"/>
        <end position="752"/>
    </location>
</feature>
<dbReference type="PANTHER" id="PTHR36167">
    <property type="entry name" value="C2H2 FINGER DOMAIN TRANSCRIPTION FACTOR (EUROFUNG)-RELATED"/>
    <property type="match status" value="1"/>
</dbReference>
<dbReference type="GO" id="GO:0006355">
    <property type="term" value="P:regulation of DNA-templated transcription"/>
    <property type="evidence" value="ECO:0007669"/>
    <property type="project" value="InterPro"/>
</dbReference>
<evidence type="ECO:0000259" key="4">
    <source>
        <dbReference type="PROSITE" id="PS50157"/>
    </source>
</evidence>
<dbReference type="OrthoDB" id="185373at2759"/>
<feature type="region of interest" description="Disordered" evidence="3">
    <location>
        <begin position="1078"/>
        <end position="1127"/>
    </location>
</feature>
<dbReference type="PROSITE" id="PS50157">
    <property type="entry name" value="ZINC_FINGER_C2H2_2"/>
    <property type="match status" value="1"/>
</dbReference>
<dbReference type="InterPro" id="IPR002885">
    <property type="entry name" value="PPR_rpt"/>
</dbReference>
<keyword evidence="1" id="KW-0479">Metal-binding</keyword>
<feature type="region of interest" description="Disordered" evidence="3">
    <location>
        <begin position="300"/>
        <end position="361"/>
    </location>
</feature>
<dbReference type="EMBL" id="KZ824850">
    <property type="protein sequence ID" value="RAH77092.1"/>
    <property type="molecule type" value="Genomic_DNA"/>
</dbReference>
<feature type="compositionally biased region" description="Low complexity" evidence="3">
    <location>
        <begin position="29"/>
        <end position="47"/>
    </location>
</feature>
<name>A0A8T8WN99_ASPJA</name>
<feature type="compositionally biased region" description="Polar residues" evidence="3">
    <location>
        <begin position="66"/>
        <end position="78"/>
    </location>
</feature>
<keyword evidence="1" id="KW-0863">Zinc-finger</keyword>
<feature type="compositionally biased region" description="Acidic residues" evidence="3">
    <location>
        <begin position="774"/>
        <end position="788"/>
    </location>
</feature>
<feature type="repeat" description="PPR" evidence="2">
    <location>
        <begin position="514"/>
        <end position="548"/>
    </location>
</feature>
<keyword evidence="6" id="KW-1185">Reference proteome</keyword>
<dbReference type="GeneID" id="37179051"/>
<feature type="region of interest" description="Disordered" evidence="3">
    <location>
        <begin position="767"/>
        <end position="788"/>
    </location>
</feature>
<evidence type="ECO:0000313" key="5">
    <source>
        <dbReference type="EMBL" id="RAH77092.1"/>
    </source>
</evidence>
<proteinExistence type="predicted"/>
<feature type="domain" description="C2H2-type" evidence="4">
    <location>
        <begin position="257"/>
        <end position="288"/>
    </location>
</feature>
<evidence type="ECO:0000256" key="3">
    <source>
        <dbReference type="SAM" id="MobiDB-lite"/>
    </source>
</evidence>
<dbReference type="InterPro" id="IPR039327">
    <property type="entry name" value="CON7-like"/>
</dbReference>
<dbReference type="Proteomes" id="UP000249497">
    <property type="component" value="Unassembled WGS sequence"/>
</dbReference>
<feature type="compositionally biased region" description="Basic and acidic residues" evidence="3">
    <location>
        <begin position="1083"/>
        <end position="1106"/>
    </location>
</feature>
<sequence>MDNRPASEYAQSGSHFPYPLSAATHHSEPPAADQASAAATAQYTPQPEVRPTPQYTPQPEVRPAANISSSNTPQSDYGLNQPAAARSPAYPEYLARPPQYHHAPNTQAGGAAGMAQATSPSMTTLNNGQHHDPRNHHTNVKSDADVPIDPSIAASSPTYPPPYSPYQPQGHEMAQYQGHPPPPPPQMYTRPEWSHGYGHNQHGLPGPYNAPATTVGPASPAATAGPRPGQVYSFVPIPGAQQHKRPRRRYEEIERMYKCGWNGCEKAYGTLNHLNAHVTMQSHGAKRTPEEFKEIRKEWKARKKEEEAQRKAAEERERAAAQAVQSNPVDAPNPADPAQGGQPPAYPGGVRPQLPPIGYQPADGQVPGQYGAAAGGMVYQGNGQMAYPPNYPHSPYGQAGQVYQPRKNPIDQLPAIDVQLPLLDSVLPAAVSAKNKELQELLLKVAEVGTSPRLRMQEASLLGDRHTKKQVEMELKWLPDPKRLAERVGRLLQAREIIMAAALVRAAQKEGRECMVAWNYIFEYCMKQGATMAAYKFYTDMKKRGRRPNSHTYTIMMNGFSVYNPREKAKNVDAAMRVYRSIEENPDVERDIIHSNAMLKVCWLQEDMDTLWRVAGDLPEEGPGSPNAHTYTIILRAIQSRLERSTQDIPSKHVRPHCEKRKAAITEGKRVWADVVYRWKKGQLQLDNHLVHSMAELLLNAFSDYNCWEVLALYNQTAGLPIFANKPSPDKEYEDKWASKRHGKRRDGPNADYLPFVNYNNEPIETEVTKESESELVEEQEPEQEQEQENFDHLFDPVHDGTGSSAPALITLGNREIDVLLEACLTMVQGMRPGKQYWEYLTREGHADLIKPDAAAIHQYLRLLRYSRSTREAIAVIRDQMVPAGITDPKTFHIAMSVCRRDTRNGNVLQLADEMLDLMGRALVLPEPRALVGYLDLVQSLKENPQLLLSLLGLEGAWKARANNFQDKGRSLYVGLQLHAVKKLFPHLTEEYATVDIPSPHNRDSTFGLYGSKIAQAMNETGRVIDELVQRHRNKNFLSKELLADLQEKRSMLKKYSHARINKHIRDIRVDATASQTEAFDQQLEKQQEQKREKKREKKQEKKQEEQQEEQQEEVEKKTEVAHAKEE</sequence>
<feature type="compositionally biased region" description="Basic and acidic residues" evidence="3">
    <location>
        <begin position="300"/>
        <end position="319"/>
    </location>
</feature>
<dbReference type="Pfam" id="PF13041">
    <property type="entry name" value="PPR_2"/>
    <property type="match status" value="1"/>
</dbReference>
<dbReference type="Gene3D" id="1.25.40.10">
    <property type="entry name" value="Tetratricopeptide repeat domain"/>
    <property type="match status" value="1"/>
</dbReference>
<dbReference type="PANTHER" id="PTHR36167:SF3">
    <property type="entry name" value="C2H2 FINGER DOMAIN TRANSCRIPTION FACTOR (EUROFUNG)-RELATED"/>
    <property type="match status" value="1"/>
</dbReference>
<keyword evidence="1" id="KW-0862">Zinc</keyword>
<feature type="compositionally biased region" description="Low complexity" evidence="3">
    <location>
        <begin position="107"/>
        <end position="117"/>
    </location>
</feature>
<dbReference type="PROSITE" id="PS00028">
    <property type="entry name" value="ZINC_FINGER_C2H2_1"/>
    <property type="match status" value="1"/>
</dbReference>
<dbReference type="AlphaFoldDB" id="A0A8T8WN99"/>
<protein>
    <recommendedName>
        <fullName evidence="4">C2H2-type domain-containing protein</fullName>
    </recommendedName>
</protein>